<evidence type="ECO:0000313" key="4">
    <source>
        <dbReference type="Proteomes" id="UP000326565"/>
    </source>
</evidence>
<evidence type="ECO:0000256" key="2">
    <source>
        <dbReference type="SAM" id="Phobius"/>
    </source>
</evidence>
<feature type="transmembrane region" description="Helical" evidence="2">
    <location>
        <begin position="328"/>
        <end position="349"/>
    </location>
</feature>
<keyword evidence="4" id="KW-1185">Reference proteome</keyword>
<keyword evidence="2" id="KW-0472">Membrane</keyword>
<dbReference type="EMBL" id="ML732254">
    <property type="protein sequence ID" value="KAB8072158.1"/>
    <property type="molecule type" value="Genomic_DNA"/>
</dbReference>
<sequence>MIGSIEDGGTGKGGYTNLNQVPTKPKRENDLQTGSVDHLVVHNELTAAIVDDQGTHATTTLLEGLTDAAEEVALGHDRDTLLDITGLGHGNDLTLTEVEDAVGLVDRTQHGLNDNRGGGVGDEAGLFLQLTGEEVNAEVAVLAGLGRDGDTDNLAGAALEDQNIANADEVAGDRDGLGVVATATAAARLNDTDILTDAITDTNWTAIVSNDDILTVVMMVIMIMMMIMVMERVHDAVGSAFHTTTEGVVFTVVVVVAHLACWGMVNYSSSAKNLDLRGRRIDWLDVELTTAERGAGVGVDGGSFVSAVVRDVKLGSGRGTVVRDVRGVLALLVGIYTNLAGSLVVDVVGRVDTTTIFTLSKVELVGKLLIVNLLMLLEADRRGRFTIAKGKSS</sequence>
<feature type="compositionally biased region" description="Gly residues" evidence="1">
    <location>
        <begin position="1"/>
        <end position="14"/>
    </location>
</feature>
<reference evidence="3 4" key="1">
    <citation type="submission" date="2019-04" db="EMBL/GenBank/DDBJ databases">
        <title>Friends and foes A comparative genomics study of 23 Aspergillus species from section Flavi.</title>
        <authorList>
            <consortium name="DOE Joint Genome Institute"/>
            <person name="Kjaerbolling I."/>
            <person name="Vesth T."/>
            <person name="Frisvad J.C."/>
            <person name="Nybo J.L."/>
            <person name="Theobald S."/>
            <person name="Kildgaard S."/>
            <person name="Isbrandt T."/>
            <person name="Kuo A."/>
            <person name="Sato A."/>
            <person name="Lyhne E.K."/>
            <person name="Kogle M.E."/>
            <person name="Wiebenga A."/>
            <person name="Kun R.S."/>
            <person name="Lubbers R.J."/>
            <person name="Makela M.R."/>
            <person name="Barry K."/>
            <person name="Chovatia M."/>
            <person name="Clum A."/>
            <person name="Daum C."/>
            <person name="Haridas S."/>
            <person name="He G."/>
            <person name="LaButti K."/>
            <person name="Lipzen A."/>
            <person name="Mondo S."/>
            <person name="Riley R."/>
            <person name="Salamov A."/>
            <person name="Simmons B.A."/>
            <person name="Magnuson J.K."/>
            <person name="Henrissat B."/>
            <person name="Mortensen U.H."/>
            <person name="Larsen T.O."/>
            <person name="Devries R.P."/>
            <person name="Grigoriev I.V."/>
            <person name="Machida M."/>
            <person name="Baker S.E."/>
            <person name="Andersen M.R."/>
        </authorList>
    </citation>
    <scope>NUCLEOTIDE SEQUENCE [LARGE SCALE GENOMIC DNA]</scope>
    <source>
        <strain evidence="3 4">CBS 151.66</strain>
    </source>
</reference>
<feature type="transmembrane region" description="Helical" evidence="2">
    <location>
        <begin position="213"/>
        <end position="230"/>
    </location>
</feature>
<keyword evidence="2" id="KW-0812">Transmembrane</keyword>
<evidence type="ECO:0000256" key="1">
    <source>
        <dbReference type="SAM" id="MobiDB-lite"/>
    </source>
</evidence>
<organism evidence="3 4">
    <name type="scientific">Aspergillus leporis</name>
    <dbReference type="NCBI Taxonomy" id="41062"/>
    <lineage>
        <taxon>Eukaryota</taxon>
        <taxon>Fungi</taxon>
        <taxon>Dikarya</taxon>
        <taxon>Ascomycota</taxon>
        <taxon>Pezizomycotina</taxon>
        <taxon>Eurotiomycetes</taxon>
        <taxon>Eurotiomycetidae</taxon>
        <taxon>Eurotiales</taxon>
        <taxon>Aspergillaceae</taxon>
        <taxon>Aspergillus</taxon>
        <taxon>Aspergillus subgen. Circumdati</taxon>
    </lineage>
</organism>
<keyword evidence="2" id="KW-1133">Transmembrane helix</keyword>
<dbReference type="OrthoDB" id="5430834at2759"/>
<dbReference type="AlphaFoldDB" id="A0A5N5WUD8"/>
<feature type="region of interest" description="Disordered" evidence="1">
    <location>
        <begin position="1"/>
        <end position="30"/>
    </location>
</feature>
<gene>
    <name evidence="3" type="ORF">BDV29DRAFT_7325</name>
</gene>
<protein>
    <submittedName>
        <fullName evidence="3">Uncharacterized protein</fullName>
    </submittedName>
</protein>
<name>A0A5N5WUD8_9EURO</name>
<feature type="transmembrane region" description="Helical" evidence="2">
    <location>
        <begin position="250"/>
        <end position="269"/>
    </location>
</feature>
<dbReference type="Proteomes" id="UP000326565">
    <property type="component" value="Unassembled WGS sequence"/>
</dbReference>
<accession>A0A5N5WUD8</accession>
<evidence type="ECO:0000313" key="3">
    <source>
        <dbReference type="EMBL" id="KAB8072158.1"/>
    </source>
</evidence>
<proteinExistence type="predicted"/>
<feature type="transmembrane region" description="Helical" evidence="2">
    <location>
        <begin position="355"/>
        <end position="377"/>
    </location>
</feature>